<proteinExistence type="predicted"/>
<accession>U5DC60</accession>
<dbReference type="Gene3D" id="3.20.180.10">
    <property type="entry name" value="PNP-oxidase-like"/>
    <property type="match status" value="1"/>
</dbReference>
<keyword evidence="2" id="KW-1185">Reference proteome</keyword>
<evidence type="ECO:0000313" key="1">
    <source>
        <dbReference type="EMBL" id="ERN20099.1"/>
    </source>
</evidence>
<evidence type="ECO:0000313" key="2">
    <source>
        <dbReference type="Proteomes" id="UP000017836"/>
    </source>
</evidence>
<dbReference type="Gramene" id="ERN20099">
    <property type="protein sequence ID" value="ERN20099"/>
    <property type="gene ID" value="AMTR_s00066p00038410"/>
</dbReference>
<dbReference type="Proteomes" id="UP000017836">
    <property type="component" value="Unassembled WGS sequence"/>
</dbReference>
<dbReference type="OMA" id="DECKREP"/>
<gene>
    <name evidence="1" type="ORF">AMTR_s00066p00038410</name>
</gene>
<dbReference type="SUPFAM" id="SSF50475">
    <property type="entry name" value="FMN-binding split barrel"/>
    <property type="match status" value="1"/>
</dbReference>
<dbReference type="AlphaFoldDB" id="U5DC60"/>
<protein>
    <submittedName>
        <fullName evidence="1">Uncharacterized protein</fullName>
    </submittedName>
</protein>
<dbReference type="eggNOG" id="KOG4197">
    <property type="taxonomic scope" value="Eukaryota"/>
</dbReference>
<dbReference type="HOGENOM" id="CLU_035089_0_0_1"/>
<dbReference type="PANTHER" id="PTHR13343:SF18">
    <property type="entry name" value="PENTATRICOPEPTIDE REPEAT (PPR) SUPERFAMILY PROTEIN"/>
    <property type="match status" value="1"/>
</dbReference>
<dbReference type="InterPro" id="IPR037119">
    <property type="entry name" value="Haem_oxidase_HugZ-like_sf"/>
</dbReference>
<dbReference type="PANTHER" id="PTHR13343">
    <property type="entry name" value="CREG1 PROTEIN"/>
    <property type="match status" value="1"/>
</dbReference>
<name>U5DC60_AMBTC</name>
<dbReference type="EMBL" id="KI392060">
    <property type="protein sequence ID" value="ERN20099.1"/>
    <property type="molecule type" value="Genomic_DNA"/>
</dbReference>
<organism evidence="1 2">
    <name type="scientific">Amborella trichopoda</name>
    <dbReference type="NCBI Taxonomy" id="13333"/>
    <lineage>
        <taxon>Eukaryota</taxon>
        <taxon>Viridiplantae</taxon>
        <taxon>Streptophyta</taxon>
        <taxon>Embryophyta</taxon>
        <taxon>Tracheophyta</taxon>
        <taxon>Spermatophyta</taxon>
        <taxon>Magnoliopsida</taxon>
        <taxon>Amborellales</taxon>
        <taxon>Amborellaceae</taxon>
        <taxon>Amborella</taxon>
    </lineage>
</organism>
<reference evidence="2" key="1">
    <citation type="journal article" date="2013" name="Science">
        <title>The Amborella genome and the evolution of flowering plants.</title>
        <authorList>
            <consortium name="Amborella Genome Project"/>
        </authorList>
    </citation>
    <scope>NUCLEOTIDE SEQUENCE [LARGE SCALE GENOMIC DNA]</scope>
</reference>
<sequence>MGFLGGSQSCHSEEVCCSLWIKPSFEAHKSFSGSKHRTSPDHCSVSFRCKNPLFGAANSHLLPIGHELSSSKVCVAADYSDSFPDASNYRRDSGYHPLEEIKDFNRRRDTVLTDAEIARTAVEANSSALLIFPAAVHREPHEHLSWAEFQYVIDDYGDMYFEIYDDENILQNRGASNLVNVLIGLNEAQVYGDNQRVLIENLDDIYSDSSYELDVEIDLDETGVFEFTGTDLGMPNTMLQVHPMYFAKCLTKAVYAKHAEKMDHPTNGLSIMGLLRPAFVDEESYLRRLFHSDDSDGYTSDGKDESEREDEKVASTYDLIDDGFLRFPSGEDGASMGSTLYKLEIISIQLHSIYGDQSGINLEDFQQAEPDILVHSASAIIERFNEYGMKCDVALKTLCRKKKGLKVEGANLINVDSLGMDVRVFSGVEAQTLRFSFNSQATSESSAEKKIRRMLFPRFYRKNPKPSNDGHRYLDSS</sequence>